<keyword evidence="4 7" id="KW-0808">Transferase</keyword>
<sequence>METMQSPSYPKKKFLINVVTGNSGGGHIATSNAISSIIEQQLPCQTSITDVDVLAQRLAEGQKTLDIYKLFGTSGDQVLNQIMQSGWTWIHHLTMPFNKLLIKLNHDAGVRIFEEQWREQQPDLVVSVVPLFNKMIWESLQKVKPGTPLVTVLIDFADFPSAYWIEPETGSYVVCGTQKAVEQAHSLGVKEDLIVKTSGMVINPRFYEPIVSDRSQERQRLGLDPDCLTGLVLFGGNGSKAMLEIAKRLESFHQKLQLIFICGRNEELALALRESQSLQKRFVTTFTKDIPYYMHLSDFLIGKPGPGSISEALVMKLPVIVERSAATMPQERYNTDWIQQQQVGLVIRSFRDIDRAVEQFLEPENFVRYRANVAAVNNRAVFEIPDILQKILANNYKTTKTTVAEPLQQR</sequence>
<evidence type="ECO:0000313" key="8">
    <source>
        <dbReference type="Proteomes" id="UP000232003"/>
    </source>
</evidence>
<dbReference type="GO" id="GO:0016758">
    <property type="term" value="F:hexosyltransferase activity"/>
    <property type="evidence" value="ECO:0007669"/>
    <property type="project" value="InterPro"/>
</dbReference>
<evidence type="ECO:0000259" key="6">
    <source>
        <dbReference type="Pfam" id="PF06925"/>
    </source>
</evidence>
<dbReference type="PANTHER" id="PTHR43025:SF3">
    <property type="entry name" value="MONOGALACTOSYLDIACYLGLYCEROL SYNTHASE 1, CHLOROPLASTIC"/>
    <property type="match status" value="1"/>
</dbReference>
<name>A0A2K8SIS4_9NOSO</name>
<dbReference type="SUPFAM" id="SSF53756">
    <property type="entry name" value="UDP-Glycosyltransferase/glycogen phosphorylase"/>
    <property type="match status" value="1"/>
</dbReference>
<comment type="subcellular location">
    <subcellularLocation>
        <location evidence="1">Membrane</location>
    </subcellularLocation>
</comment>
<dbReference type="InterPro" id="IPR009695">
    <property type="entry name" value="Diacylglyc_glucosyltr_N"/>
</dbReference>
<proteinExistence type="inferred from homology"/>
<dbReference type="GO" id="GO:0009247">
    <property type="term" value="P:glycolipid biosynthetic process"/>
    <property type="evidence" value="ECO:0007669"/>
    <property type="project" value="InterPro"/>
</dbReference>
<dbReference type="Pfam" id="PF04101">
    <property type="entry name" value="Glyco_tran_28_C"/>
    <property type="match status" value="1"/>
</dbReference>
<dbReference type="PANTHER" id="PTHR43025">
    <property type="entry name" value="MONOGALACTOSYLDIACYLGLYCEROL SYNTHASE"/>
    <property type="match status" value="1"/>
</dbReference>
<dbReference type="Gene3D" id="3.40.50.2000">
    <property type="entry name" value="Glycogen Phosphorylase B"/>
    <property type="match status" value="1"/>
</dbReference>
<dbReference type="Pfam" id="PF06925">
    <property type="entry name" value="MGDG_synth"/>
    <property type="match status" value="1"/>
</dbReference>
<dbReference type="Proteomes" id="UP000232003">
    <property type="component" value="Chromosome"/>
</dbReference>
<keyword evidence="8" id="KW-1185">Reference proteome</keyword>
<dbReference type="InterPro" id="IPR050519">
    <property type="entry name" value="Glycosyltransf_28_UgtP"/>
</dbReference>
<reference evidence="7 8" key="1">
    <citation type="submission" date="2017-11" db="EMBL/GenBank/DDBJ databases">
        <title>Complete genome of a free-living desiccation-tolerant cyanobacterium and its photosynthetic adaptation to extreme terrestrial habitat.</title>
        <authorList>
            <person name="Shang J."/>
        </authorList>
    </citation>
    <scope>NUCLEOTIDE SEQUENCE [LARGE SCALE GENOMIC DNA]</scope>
    <source>
        <strain evidence="7 8">CCNUN1</strain>
    </source>
</reference>
<evidence type="ECO:0000256" key="3">
    <source>
        <dbReference type="ARBA" id="ARBA00022676"/>
    </source>
</evidence>
<evidence type="ECO:0000259" key="5">
    <source>
        <dbReference type="Pfam" id="PF04101"/>
    </source>
</evidence>
<feature type="domain" description="Glycosyl transferase family 28 C-terminal" evidence="5">
    <location>
        <begin position="237"/>
        <end position="347"/>
    </location>
</feature>
<dbReference type="KEGG" id="nfl:COO91_01215"/>
<evidence type="ECO:0000256" key="4">
    <source>
        <dbReference type="ARBA" id="ARBA00022679"/>
    </source>
</evidence>
<evidence type="ECO:0000256" key="1">
    <source>
        <dbReference type="ARBA" id="ARBA00004370"/>
    </source>
</evidence>
<feature type="domain" description="Diacylglycerol glucosyltransferase N-terminal" evidence="6">
    <location>
        <begin position="108"/>
        <end position="195"/>
    </location>
</feature>
<evidence type="ECO:0000256" key="2">
    <source>
        <dbReference type="ARBA" id="ARBA00006962"/>
    </source>
</evidence>
<dbReference type="GO" id="GO:0016020">
    <property type="term" value="C:membrane"/>
    <property type="evidence" value="ECO:0007669"/>
    <property type="project" value="UniProtKB-SubCell"/>
</dbReference>
<dbReference type="InterPro" id="IPR007235">
    <property type="entry name" value="Glyco_trans_28_C"/>
</dbReference>
<protein>
    <submittedName>
        <fullName evidence="7">UDP-N-acetylglucosamine:LPS N-acetylglucosamine transferase</fullName>
    </submittedName>
</protein>
<keyword evidence="3" id="KW-0328">Glycosyltransferase</keyword>
<gene>
    <name evidence="7" type="ORF">COO91_01215</name>
</gene>
<accession>A0A2K8SIS4</accession>
<organism evidence="7 8">
    <name type="scientific">Nostoc flagelliforme CCNUN1</name>
    <dbReference type="NCBI Taxonomy" id="2038116"/>
    <lineage>
        <taxon>Bacteria</taxon>
        <taxon>Bacillati</taxon>
        <taxon>Cyanobacteriota</taxon>
        <taxon>Cyanophyceae</taxon>
        <taxon>Nostocales</taxon>
        <taxon>Nostocaceae</taxon>
        <taxon>Nostoc</taxon>
    </lineage>
</organism>
<evidence type="ECO:0000313" key="7">
    <source>
        <dbReference type="EMBL" id="AUB35339.1"/>
    </source>
</evidence>
<dbReference type="AlphaFoldDB" id="A0A2K8SIS4"/>
<dbReference type="EMBL" id="CP024785">
    <property type="protein sequence ID" value="AUB35339.1"/>
    <property type="molecule type" value="Genomic_DNA"/>
</dbReference>
<comment type="similarity">
    <text evidence="2">Belongs to the glycosyltransferase 28 family.</text>
</comment>